<dbReference type="Proteomes" id="UP000305778">
    <property type="component" value="Unassembled WGS sequence"/>
</dbReference>
<dbReference type="PROSITE" id="PS51012">
    <property type="entry name" value="ABC_TM2"/>
    <property type="match status" value="1"/>
</dbReference>
<dbReference type="GO" id="GO:0046677">
    <property type="term" value="P:response to antibiotic"/>
    <property type="evidence" value="ECO:0007669"/>
    <property type="project" value="UniProtKB-KW"/>
</dbReference>
<proteinExistence type="inferred from homology"/>
<evidence type="ECO:0000259" key="7">
    <source>
        <dbReference type="PROSITE" id="PS51012"/>
    </source>
</evidence>
<dbReference type="GO" id="GO:0140359">
    <property type="term" value="F:ABC-type transporter activity"/>
    <property type="evidence" value="ECO:0007669"/>
    <property type="project" value="InterPro"/>
</dbReference>
<evidence type="ECO:0000256" key="1">
    <source>
        <dbReference type="ARBA" id="ARBA00004141"/>
    </source>
</evidence>
<evidence type="ECO:0000256" key="2">
    <source>
        <dbReference type="ARBA" id="ARBA00022692"/>
    </source>
</evidence>
<dbReference type="InterPro" id="IPR013525">
    <property type="entry name" value="ABC2_TM"/>
</dbReference>
<feature type="transmembrane region" description="Helical" evidence="6">
    <location>
        <begin position="219"/>
        <end position="238"/>
    </location>
</feature>
<name>A0A4U0RVN2_9ACTN</name>
<organism evidence="8 9">
    <name type="scientific">Actinacidiphila oryziradicis</name>
    <dbReference type="NCBI Taxonomy" id="2571141"/>
    <lineage>
        <taxon>Bacteria</taxon>
        <taxon>Bacillati</taxon>
        <taxon>Actinomycetota</taxon>
        <taxon>Actinomycetes</taxon>
        <taxon>Kitasatosporales</taxon>
        <taxon>Streptomycetaceae</taxon>
        <taxon>Actinacidiphila</taxon>
    </lineage>
</organism>
<keyword evidence="3 6" id="KW-1133">Transmembrane helix</keyword>
<keyword evidence="2 6" id="KW-0812">Transmembrane</keyword>
<feature type="transmembrane region" description="Helical" evidence="6">
    <location>
        <begin position="54"/>
        <end position="74"/>
    </location>
</feature>
<comment type="similarity">
    <text evidence="6">Belongs to the ABC-2 integral membrane protein family.</text>
</comment>
<dbReference type="GO" id="GO:0043190">
    <property type="term" value="C:ATP-binding cassette (ABC) transporter complex"/>
    <property type="evidence" value="ECO:0007669"/>
    <property type="project" value="InterPro"/>
</dbReference>
<evidence type="ECO:0000313" key="8">
    <source>
        <dbReference type="EMBL" id="TKA00316.1"/>
    </source>
</evidence>
<keyword evidence="4 6" id="KW-0472">Membrane</keyword>
<feature type="transmembrane region" description="Helical" evidence="6">
    <location>
        <begin position="165"/>
        <end position="184"/>
    </location>
</feature>
<dbReference type="InterPro" id="IPR051784">
    <property type="entry name" value="Nod_factor_ABC_transporter"/>
</dbReference>
<accession>A0A4U0RVN2</accession>
<evidence type="ECO:0000256" key="5">
    <source>
        <dbReference type="ARBA" id="ARBA00023251"/>
    </source>
</evidence>
<dbReference type="OrthoDB" id="9778589at2"/>
<evidence type="ECO:0000256" key="6">
    <source>
        <dbReference type="RuleBase" id="RU361157"/>
    </source>
</evidence>
<dbReference type="PIRSF" id="PIRSF006648">
    <property type="entry name" value="DrrB"/>
    <property type="match status" value="1"/>
</dbReference>
<keyword evidence="9" id="KW-1185">Reference proteome</keyword>
<dbReference type="PANTHER" id="PTHR43229:SF2">
    <property type="entry name" value="NODULATION PROTEIN J"/>
    <property type="match status" value="1"/>
</dbReference>
<comment type="subcellular location">
    <subcellularLocation>
        <location evidence="6">Cell membrane</location>
        <topology evidence="6">Multi-pass membrane protein</topology>
    </subcellularLocation>
    <subcellularLocation>
        <location evidence="1">Membrane</location>
        <topology evidence="1">Multi-pass membrane protein</topology>
    </subcellularLocation>
</comment>
<feature type="transmembrane region" description="Helical" evidence="6">
    <location>
        <begin position="12"/>
        <end position="34"/>
    </location>
</feature>
<sequence length="247" mass="27169">MVVRNLLIYRHTWYLLLAEVFEPVLYLLSIGVGIGELVGRVPGLGDPPVDYSSFVAPALLATAAMNGAMNETTFNMFAKLKLNRTYESIQATPMTAQDIALGEALWAVLRGTLITTGFLVVVSVLGLAHSAGTLLVLPGAALIGFAFASIGLVVVTYLRNWQDFQFIQLAMLPMFLFATTFYPLGVYPRWLQIVVECLPLYQSIELVRQPSLGHLGTQLIVPVLYLVVLGAISLRWAMLRIDRALTR</sequence>
<keyword evidence="6" id="KW-0813">Transport</keyword>
<protein>
    <recommendedName>
        <fullName evidence="6">Transport permease protein</fullName>
    </recommendedName>
</protein>
<evidence type="ECO:0000256" key="4">
    <source>
        <dbReference type="ARBA" id="ARBA00023136"/>
    </source>
</evidence>
<dbReference type="Pfam" id="PF01061">
    <property type="entry name" value="ABC2_membrane"/>
    <property type="match status" value="1"/>
</dbReference>
<feature type="domain" description="ABC transmembrane type-2" evidence="7">
    <location>
        <begin position="14"/>
        <end position="244"/>
    </location>
</feature>
<dbReference type="InterPro" id="IPR047817">
    <property type="entry name" value="ABC2_TM_bact-type"/>
</dbReference>
<feature type="transmembrane region" description="Helical" evidence="6">
    <location>
        <begin position="134"/>
        <end position="158"/>
    </location>
</feature>
<dbReference type="EMBL" id="SUMC01000087">
    <property type="protein sequence ID" value="TKA00316.1"/>
    <property type="molecule type" value="Genomic_DNA"/>
</dbReference>
<reference evidence="8 9" key="1">
    <citation type="submission" date="2019-04" db="EMBL/GenBank/DDBJ databases">
        <title>Streptomyces oryziradicis sp. nov., a novel actinomycete isolated from rhizosphere soil of rice (Oryza sativa L.).</title>
        <authorList>
            <person name="Li C."/>
        </authorList>
    </citation>
    <scope>NUCLEOTIDE SEQUENCE [LARGE SCALE GENOMIC DNA]</scope>
    <source>
        <strain evidence="8 9">NEAU-C40</strain>
    </source>
</reference>
<keyword evidence="6" id="KW-1003">Cell membrane</keyword>
<comment type="caution">
    <text evidence="8">The sequence shown here is derived from an EMBL/GenBank/DDBJ whole genome shotgun (WGS) entry which is preliminary data.</text>
</comment>
<dbReference type="PANTHER" id="PTHR43229">
    <property type="entry name" value="NODULATION PROTEIN J"/>
    <property type="match status" value="1"/>
</dbReference>
<dbReference type="PRINTS" id="PR00164">
    <property type="entry name" value="ABC2TRNSPORT"/>
</dbReference>
<gene>
    <name evidence="8" type="ORF">FCI23_43140</name>
</gene>
<evidence type="ECO:0000313" key="9">
    <source>
        <dbReference type="Proteomes" id="UP000305778"/>
    </source>
</evidence>
<dbReference type="AlphaFoldDB" id="A0A4U0RVN2"/>
<evidence type="ECO:0000256" key="3">
    <source>
        <dbReference type="ARBA" id="ARBA00022989"/>
    </source>
</evidence>
<feature type="transmembrane region" description="Helical" evidence="6">
    <location>
        <begin position="104"/>
        <end position="128"/>
    </location>
</feature>
<keyword evidence="5" id="KW-0046">Antibiotic resistance</keyword>
<dbReference type="InterPro" id="IPR000412">
    <property type="entry name" value="ABC_2_transport"/>
</dbReference>